<proteinExistence type="inferred from homology"/>
<comment type="similarity">
    <text evidence="4">Belongs to the ATP-dependent AMP-binding enzyme family.</text>
</comment>
<evidence type="ECO:0000256" key="6">
    <source>
        <dbReference type="ARBA" id="ARBA00022475"/>
    </source>
</evidence>
<dbReference type="PROSITE" id="PS00455">
    <property type="entry name" value="AMP_BINDING"/>
    <property type="match status" value="1"/>
</dbReference>
<dbReference type="OrthoDB" id="10253869at2759"/>
<keyword evidence="8" id="KW-0551">Lipid droplet</keyword>
<dbReference type="InterPro" id="IPR020845">
    <property type="entry name" value="AMP-binding_CS"/>
</dbReference>
<gene>
    <name evidence="22" type="ORF">A9K55_008958</name>
</gene>
<keyword evidence="12" id="KW-1133">Transmembrane helix</keyword>
<evidence type="ECO:0000256" key="11">
    <source>
        <dbReference type="ARBA" id="ARBA00022840"/>
    </source>
</evidence>
<evidence type="ECO:0000256" key="9">
    <source>
        <dbReference type="ARBA" id="ARBA00022692"/>
    </source>
</evidence>
<evidence type="ECO:0000259" key="21">
    <source>
        <dbReference type="Pfam" id="PF13193"/>
    </source>
</evidence>
<comment type="subcellular location">
    <subcellularLocation>
        <location evidence="3">Cell membrane</location>
        <topology evidence="3">Multi-pass membrane protein</topology>
    </subcellularLocation>
    <subcellularLocation>
        <location evidence="1">Lipid droplet</location>
    </subcellularLocation>
    <subcellularLocation>
        <location evidence="2">Peroxisome membrane</location>
        <topology evidence="2">Multi-pass membrane protein</topology>
    </subcellularLocation>
</comment>
<keyword evidence="6" id="KW-1003">Cell membrane</keyword>
<evidence type="ECO:0000256" key="17">
    <source>
        <dbReference type="ARBA" id="ARBA00060276"/>
    </source>
</evidence>
<dbReference type="SUPFAM" id="SSF56801">
    <property type="entry name" value="Acetyl-CoA synthetase-like"/>
    <property type="match status" value="1"/>
</dbReference>
<dbReference type="GO" id="GO:0005324">
    <property type="term" value="F:long-chain fatty acid transmembrane transporter activity"/>
    <property type="evidence" value="ECO:0007669"/>
    <property type="project" value="TreeGrafter"/>
</dbReference>
<feature type="domain" description="AMP-binding enzyme C-terminal" evidence="21">
    <location>
        <begin position="500"/>
        <end position="573"/>
    </location>
</feature>
<dbReference type="InterPro" id="IPR042099">
    <property type="entry name" value="ANL_N_sf"/>
</dbReference>
<dbReference type="EMBL" id="CP023324">
    <property type="protein sequence ID" value="ATY63317.1"/>
    <property type="molecule type" value="Genomic_DNA"/>
</dbReference>
<evidence type="ECO:0000256" key="7">
    <source>
        <dbReference type="ARBA" id="ARBA00022598"/>
    </source>
</evidence>
<dbReference type="PANTHER" id="PTHR43107">
    <property type="entry name" value="LONG-CHAIN FATTY ACID TRANSPORT PROTEIN"/>
    <property type="match status" value="1"/>
</dbReference>
<reference evidence="22 23" key="1">
    <citation type="journal article" date="2017" name="BMC Genomics">
        <title>Chromosome level assembly and secondary metabolite potential of the parasitic fungus Cordyceps militaris.</title>
        <authorList>
            <person name="Kramer G.J."/>
            <person name="Nodwell J.R."/>
        </authorList>
    </citation>
    <scope>NUCLEOTIDE SEQUENCE [LARGE SCALE GENOMIC DNA]</scope>
    <source>
        <strain evidence="22 23">ATCC 34164</strain>
    </source>
</reference>
<keyword evidence="7 22" id="KW-0436">Ligase</keyword>
<comment type="catalytic activity">
    <reaction evidence="16">
        <text>a very long-chain fatty acid + ATP + CoA = a very long-chain fatty acyl-CoA + AMP + diphosphate</text>
        <dbReference type="Rhea" id="RHEA:54536"/>
        <dbReference type="ChEBI" id="CHEBI:30616"/>
        <dbReference type="ChEBI" id="CHEBI:33019"/>
        <dbReference type="ChEBI" id="CHEBI:57287"/>
        <dbReference type="ChEBI" id="CHEBI:58950"/>
        <dbReference type="ChEBI" id="CHEBI:138261"/>
        <dbReference type="ChEBI" id="CHEBI:456215"/>
    </reaction>
</comment>
<dbReference type="InterPro" id="IPR000873">
    <property type="entry name" value="AMP-dep_synth/lig_dom"/>
</dbReference>
<dbReference type="GO" id="GO:0005811">
    <property type="term" value="C:lipid droplet"/>
    <property type="evidence" value="ECO:0007669"/>
    <property type="project" value="UniProtKB-SubCell"/>
</dbReference>
<dbReference type="VEuPathDB" id="FungiDB:A9K55_008958"/>
<evidence type="ECO:0000256" key="18">
    <source>
        <dbReference type="ARBA" id="ARBA00068795"/>
    </source>
</evidence>
<evidence type="ECO:0000313" key="22">
    <source>
        <dbReference type="EMBL" id="ATY63317.1"/>
    </source>
</evidence>
<dbReference type="Gene3D" id="3.30.300.30">
    <property type="match status" value="1"/>
</dbReference>
<name>A0A2H4SJM6_CORMI</name>
<dbReference type="Pfam" id="PF13193">
    <property type="entry name" value="AMP-binding_C"/>
    <property type="match status" value="1"/>
</dbReference>
<dbReference type="GO" id="GO:0005524">
    <property type="term" value="F:ATP binding"/>
    <property type="evidence" value="ECO:0007669"/>
    <property type="project" value="UniProtKB-KW"/>
</dbReference>
<keyword evidence="14" id="KW-0472">Membrane</keyword>
<keyword evidence="13" id="KW-0445">Lipid transport</keyword>
<dbReference type="Pfam" id="PF00501">
    <property type="entry name" value="AMP-binding"/>
    <property type="match status" value="1"/>
</dbReference>
<dbReference type="AlphaFoldDB" id="A0A2H4SJM6"/>
<dbReference type="FunFam" id="3.40.50.12780:FF:000019">
    <property type="entry name" value="Long-chain fatty acid transporter"/>
    <property type="match status" value="1"/>
</dbReference>
<dbReference type="Proteomes" id="UP000323067">
    <property type="component" value="Chromosome vii"/>
</dbReference>
<evidence type="ECO:0000256" key="8">
    <source>
        <dbReference type="ARBA" id="ARBA00022677"/>
    </source>
</evidence>
<evidence type="ECO:0000256" key="1">
    <source>
        <dbReference type="ARBA" id="ARBA00004502"/>
    </source>
</evidence>
<dbReference type="GO" id="GO:0044539">
    <property type="term" value="P:long-chain fatty acid import into cell"/>
    <property type="evidence" value="ECO:0007669"/>
    <property type="project" value="TreeGrafter"/>
</dbReference>
<evidence type="ECO:0000256" key="5">
    <source>
        <dbReference type="ARBA" id="ARBA00022448"/>
    </source>
</evidence>
<evidence type="ECO:0000313" key="23">
    <source>
        <dbReference type="Proteomes" id="UP000323067"/>
    </source>
</evidence>
<evidence type="ECO:0000256" key="15">
    <source>
        <dbReference type="ARBA" id="ARBA00023140"/>
    </source>
</evidence>
<dbReference type="GO" id="GO:0005778">
    <property type="term" value="C:peroxisomal membrane"/>
    <property type="evidence" value="ECO:0007669"/>
    <property type="project" value="UniProtKB-SubCell"/>
</dbReference>
<evidence type="ECO:0000256" key="13">
    <source>
        <dbReference type="ARBA" id="ARBA00023055"/>
    </source>
</evidence>
<evidence type="ECO:0000256" key="16">
    <source>
        <dbReference type="ARBA" id="ARBA00051585"/>
    </source>
</evidence>
<keyword evidence="9" id="KW-0812">Transmembrane</keyword>
<sequence>MAALAAPAVAGALAYVNAKAAVGYDLFMAKSIAQGYVQSAYRERAQKLNLFCDLEYWAARADHADLPFLVYQGRTWTYAQLHDTVLRYGHWLRTELGIRPKQVVAMCYTTSDMFVVTWMALWSIGATPAFINYLLTGKGLAHCLRISTSEICLVEPSLASNLQEISADVAPMKILVVTPEVQQVAFSGPAVRYPDEDRKIDDKKDLSILIYTSGTTGFPKAAVVSWIKILRICIVTSNLLGLGKGHTQFTSMPFYHSTGSLVGVASTLFAGGTIAFSQGFSKHTFWSDVRATKANSIVYIGEALRYLLDAPPEHDAATGACLDKKHHVRTIYGAGLRADVWPRFKERFGIDTVIEFYGATEGVLGTWNISRNSFSEGAVARVGWLLRTLFFDRMTLIVRTDWATDTPVRDARGRCVRAALGETGELLLKVPADDIDAAFQGYYNNAQATRDKILRDVAVPGDAWFRTGDALRWERDGLLFFRDRLGDTFRWKGENVSTMEVGNVMGMHPCVAEANVYGVELPHHDGRAGCAATAFCGGGGAPSPAELASLAAHLRKALPRYAVPLFIRLVDGVGRAETTTGTHKQQKVALRKAGVNPVGEDGEEITLYWLRGDTYVPFGKEEWRRMQVGKVKL</sequence>
<feature type="domain" description="AMP-dependent synthetase/ligase" evidence="20">
    <location>
        <begin position="61"/>
        <end position="443"/>
    </location>
</feature>
<keyword evidence="15" id="KW-0576">Peroxisome</keyword>
<dbReference type="GO" id="GO:0009898">
    <property type="term" value="C:cytoplasmic side of plasma membrane"/>
    <property type="evidence" value="ECO:0007669"/>
    <property type="project" value="TreeGrafter"/>
</dbReference>
<protein>
    <recommendedName>
        <fullName evidence="18">Very long-chain fatty acid transport protein</fullName>
    </recommendedName>
    <alternativeName>
        <fullName evidence="19">Very-long-chain acyl-CoA synthetase</fullName>
    </alternativeName>
</protein>
<evidence type="ECO:0000256" key="12">
    <source>
        <dbReference type="ARBA" id="ARBA00022989"/>
    </source>
</evidence>
<evidence type="ECO:0000256" key="4">
    <source>
        <dbReference type="ARBA" id="ARBA00006432"/>
    </source>
</evidence>
<keyword evidence="5" id="KW-0813">Transport</keyword>
<keyword evidence="11" id="KW-0067">ATP-binding</keyword>
<dbReference type="Gene3D" id="3.40.50.12780">
    <property type="entry name" value="N-terminal domain of ligase-like"/>
    <property type="match status" value="1"/>
</dbReference>
<accession>A0A2H4SJM6</accession>
<evidence type="ECO:0000256" key="19">
    <source>
        <dbReference type="ARBA" id="ARBA00078285"/>
    </source>
</evidence>
<evidence type="ECO:0000256" key="10">
    <source>
        <dbReference type="ARBA" id="ARBA00022741"/>
    </source>
</evidence>
<dbReference type="VEuPathDB" id="FungiDB:CCM_08708"/>
<evidence type="ECO:0000259" key="20">
    <source>
        <dbReference type="Pfam" id="PF00501"/>
    </source>
</evidence>
<keyword evidence="10" id="KW-0547">Nucleotide-binding</keyword>
<evidence type="ECO:0000256" key="14">
    <source>
        <dbReference type="ARBA" id="ARBA00023136"/>
    </source>
</evidence>
<dbReference type="InterPro" id="IPR045851">
    <property type="entry name" value="AMP-bd_C_sf"/>
</dbReference>
<dbReference type="GO" id="GO:0004467">
    <property type="term" value="F:long-chain fatty acid-CoA ligase activity"/>
    <property type="evidence" value="ECO:0007669"/>
    <property type="project" value="TreeGrafter"/>
</dbReference>
<comment type="function">
    <text evidence="17">Acyl-CoA synthetase required for both the import of long chain fatty acids (LCFAs) (C14-C18) and the activation very long chain fatty acids (VLCFAs) (C20-C26) by esterification of the fatty acids into metabolically active CoA-thioesters for subsequent degradation or incorporation into phospholipids. The transport and fatty acyl-CoA synthetase activities are genetically separable and are thus independent activities. Esterifies VLCFAs in the peroxisome matrix. The VLCFAs are actively transported into peroxisomes by a PXA1-PXA2 heterodimeric transporter in the peroxisomal membrane.</text>
</comment>
<dbReference type="InterPro" id="IPR025110">
    <property type="entry name" value="AMP-bd_C"/>
</dbReference>
<evidence type="ECO:0000256" key="3">
    <source>
        <dbReference type="ARBA" id="ARBA00004651"/>
    </source>
</evidence>
<dbReference type="PANTHER" id="PTHR43107:SF15">
    <property type="entry name" value="FATTY ACID TRANSPORT PROTEIN 3, ISOFORM A"/>
    <property type="match status" value="1"/>
</dbReference>
<evidence type="ECO:0000256" key="2">
    <source>
        <dbReference type="ARBA" id="ARBA00004585"/>
    </source>
</evidence>
<organism evidence="22 23">
    <name type="scientific">Cordyceps militaris</name>
    <name type="common">Caterpillar fungus</name>
    <name type="synonym">Clavaria militaris</name>
    <dbReference type="NCBI Taxonomy" id="73501"/>
    <lineage>
        <taxon>Eukaryota</taxon>
        <taxon>Fungi</taxon>
        <taxon>Dikarya</taxon>
        <taxon>Ascomycota</taxon>
        <taxon>Pezizomycotina</taxon>
        <taxon>Sordariomycetes</taxon>
        <taxon>Hypocreomycetidae</taxon>
        <taxon>Hypocreales</taxon>
        <taxon>Cordycipitaceae</taxon>
        <taxon>Cordyceps</taxon>
    </lineage>
</organism>